<dbReference type="InterPro" id="IPR016181">
    <property type="entry name" value="Acyl_CoA_acyltransferase"/>
</dbReference>
<reference evidence="2 3" key="1">
    <citation type="submission" date="2020-01" db="EMBL/GenBank/DDBJ databases">
        <title>Bacteria diversity of Porities sp.</title>
        <authorList>
            <person name="Wang G."/>
        </authorList>
    </citation>
    <scope>NUCLEOTIDE SEQUENCE [LARGE SCALE GENOMIC DNA]</scope>
    <source>
        <strain evidence="2 3">R33</strain>
    </source>
</reference>
<dbReference type="Proteomes" id="UP000475249">
    <property type="component" value="Unassembled WGS sequence"/>
</dbReference>
<organism evidence="2 3">
    <name type="scientific">Poritiphilus flavus</name>
    <dbReference type="NCBI Taxonomy" id="2697053"/>
    <lineage>
        <taxon>Bacteria</taxon>
        <taxon>Pseudomonadati</taxon>
        <taxon>Bacteroidota</taxon>
        <taxon>Flavobacteriia</taxon>
        <taxon>Flavobacteriales</taxon>
        <taxon>Flavobacteriaceae</taxon>
        <taxon>Poritiphilus</taxon>
    </lineage>
</organism>
<evidence type="ECO:0000313" key="2">
    <source>
        <dbReference type="EMBL" id="NAS14389.1"/>
    </source>
</evidence>
<evidence type="ECO:0000259" key="1">
    <source>
        <dbReference type="PROSITE" id="PS51186"/>
    </source>
</evidence>
<sequence>MKLTSEKITLRKFSEKDAPRLALLCNNIKIWNNVRDYLPHPYSEKDGLAFVRAIKDEDPQATFAIDYENELAGCIGIQPQKDVYRLTAEIGFWIGEPFWGKGIAPVAIRLVAKYVFEELGLVRIYACCFDFNTASQKALIKAGFHREGVAEKAIIKNDRIGDEIRFAMIRKTAD</sequence>
<dbReference type="SUPFAM" id="SSF55729">
    <property type="entry name" value="Acyl-CoA N-acyltransferases (Nat)"/>
    <property type="match status" value="1"/>
</dbReference>
<dbReference type="PROSITE" id="PS51186">
    <property type="entry name" value="GNAT"/>
    <property type="match status" value="1"/>
</dbReference>
<dbReference type="AlphaFoldDB" id="A0A6L9EJL8"/>
<keyword evidence="3" id="KW-1185">Reference proteome</keyword>
<comment type="caution">
    <text evidence="2">The sequence shown here is derived from an EMBL/GenBank/DDBJ whole genome shotgun (WGS) entry which is preliminary data.</text>
</comment>
<dbReference type="EMBL" id="WXYO01000010">
    <property type="protein sequence ID" value="NAS14389.1"/>
    <property type="molecule type" value="Genomic_DNA"/>
</dbReference>
<proteinExistence type="predicted"/>
<dbReference type="InterPro" id="IPR000182">
    <property type="entry name" value="GNAT_dom"/>
</dbReference>
<dbReference type="PANTHER" id="PTHR43328:SF1">
    <property type="entry name" value="N-ACETYLTRANSFERASE DOMAIN-CONTAINING PROTEIN"/>
    <property type="match status" value="1"/>
</dbReference>
<name>A0A6L9EJL8_9FLAO</name>
<dbReference type="PANTHER" id="PTHR43328">
    <property type="entry name" value="ACETYLTRANSFERASE-RELATED"/>
    <property type="match status" value="1"/>
</dbReference>
<feature type="domain" description="N-acetyltransferase" evidence="1">
    <location>
        <begin position="8"/>
        <end position="173"/>
    </location>
</feature>
<dbReference type="Pfam" id="PF13302">
    <property type="entry name" value="Acetyltransf_3"/>
    <property type="match status" value="1"/>
</dbReference>
<keyword evidence="2" id="KW-0808">Transferase</keyword>
<dbReference type="GO" id="GO:0016747">
    <property type="term" value="F:acyltransferase activity, transferring groups other than amino-acyl groups"/>
    <property type="evidence" value="ECO:0007669"/>
    <property type="project" value="InterPro"/>
</dbReference>
<accession>A0A6L9EJL8</accession>
<evidence type="ECO:0000313" key="3">
    <source>
        <dbReference type="Proteomes" id="UP000475249"/>
    </source>
</evidence>
<gene>
    <name evidence="2" type="ORF">GTQ38_20425</name>
</gene>
<dbReference type="RefSeq" id="WP_161437438.1">
    <property type="nucleotide sequence ID" value="NZ_WXYO01000010.1"/>
</dbReference>
<protein>
    <submittedName>
        <fullName evidence="2">GNAT family N-acetyltransferase</fullName>
    </submittedName>
</protein>
<dbReference type="Gene3D" id="3.40.630.30">
    <property type="match status" value="1"/>
</dbReference>